<accession>A0AAD4MRN4</accession>
<dbReference type="EMBL" id="JAKKPZ010000077">
    <property type="protein sequence ID" value="KAI1703747.1"/>
    <property type="molecule type" value="Genomic_DNA"/>
</dbReference>
<feature type="coiled-coil region" evidence="1">
    <location>
        <begin position="64"/>
        <end position="119"/>
    </location>
</feature>
<dbReference type="Proteomes" id="UP001201812">
    <property type="component" value="Unassembled WGS sequence"/>
</dbReference>
<comment type="caution">
    <text evidence="3">The sequence shown here is derived from an EMBL/GenBank/DDBJ whole genome shotgun (WGS) entry which is preliminary data.</text>
</comment>
<proteinExistence type="predicted"/>
<name>A0AAD4MRN4_9BILA</name>
<protein>
    <submittedName>
        <fullName evidence="3">Uncharacterized protein</fullName>
    </submittedName>
</protein>
<dbReference type="AlphaFoldDB" id="A0AAD4MRN4"/>
<evidence type="ECO:0000313" key="4">
    <source>
        <dbReference type="Proteomes" id="UP001201812"/>
    </source>
</evidence>
<evidence type="ECO:0000256" key="2">
    <source>
        <dbReference type="SAM" id="SignalP"/>
    </source>
</evidence>
<keyword evidence="1" id="KW-0175">Coiled coil</keyword>
<keyword evidence="2" id="KW-0732">Signal</keyword>
<organism evidence="3 4">
    <name type="scientific">Ditylenchus destructor</name>
    <dbReference type="NCBI Taxonomy" id="166010"/>
    <lineage>
        <taxon>Eukaryota</taxon>
        <taxon>Metazoa</taxon>
        <taxon>Ecdysozoa</taxon>
        <taxon>Nematoda</taxon>
        <taxon>Chromadorea</taxon>
        <taxon>Rhabditida</taxon>
        <taxon>Tylenchina</taxon>
        <taxon>Tylenchomorpha</taxon>
        <taxon>Sphaerularioidea</taxon>
        <taxon>Anguinidae</taxon>
        <taxon>Anguininae</taxon>
        <taxon>Ditylenchus</taxon>
    </lineage>
</organism>
<feature type="signal peptide" evidence="2">
    <location>
        <begin position="1"/>
        <end position="21"/>
    </location>
</feature>
<gene>
    <name evidence="3" type="ORF">DdX_14686</name>
</gene>
<sequence length="157" mass="18334">MRAGILISATLFADVIISCVGQQIAIQHVLEVKLDSNKKEVKKAVAVIEGLYKQAEITEKLKNLRHLHKELKEYQTLYEMVRRREPYNSREIGNVRVNIDETKADIEITKQEIQSTKQNLHKENPKIFEDVFSKIAPFLEEMSKIDTYQKFVKEQFN</sequence>
<evidence type="ECO:0000313" key="3">
    <source>
        <dbReference type="EMBL" id="KAI1703747.1"/>
    </source>
</evidence>
<keyword evidence="4" id="KW-1185">Reference proteome</keyword>
<evidence type="ECO:0000256" key="1">
    <source>
        <dbReference type="SAM" id="Coils"/>
    </source>
</evidence>
<reference evidence="3" key="1">
    <citation type="submission" date="2022-01" db="EMBL/GenBank/DDBJ databases">
        <title>Genome Sequence Resource for Two Populations of Ditylenchus destructor, the Migratory Endoparasitic Phytonematode.</title>
        <authorList>
            <person name="Zhang H."/>
            <person name="Lin R."/>
            <person name="Xie B."/>
        </authorList>
    </citation>
    <scope>NUCLEOTIDE SEQUENCE</scope>
    <source>
        <strain evidence="3">BazhouSP</strain>
    </source>
</reference>
<feature type="chain" id="PRO_5042251036" evidence="2">
    <location>
        <begin position="22"/>
        <end position="157"/>
    </location>
</feature>